<dbReference type="InterPro" id="IPR036388">
    <property type="entry name" value="WH-like_DNA-bd_sf"/>
</dbReference>
<dbReference type="InterPro" id="IPR039425">
    <property type="entry name" value="RNA_pol_sigma-70-like"/>
</dbReference>
<dbReference type="Pfam" id="PF04542">
    <property type="entry name" value="Sigma70_r2"/>
    <property type="match status" value="1"/>
</dbReference>
<dbReference type="Proteomes" id="UP000036851">
    <property type="component" value="Unassembled WGS sequence"/>
</dbReference>
<name>A0A0L7TGY9_9GAMM</name>
<feature type="domain" description="RNA polymerase sigma-70 region 2" evidence="5">
    <location>
        <begin position="30"/>
        <end position="94"/>
    </location>
</feature>
<dbReference type="EMBL" id="JRXF01000004">
    <property type="protein sequence ID" value="KOC94668.1"/>
    <property type="molecule type" value="Genomic_DNA"/>
</dbReference>
<dbReference type="SUPFAM" id="SSF88946">
    <property type="entry name" value="Sigma2 domain of RNA polymerase sigma factors"/>
    <property type="match status" value="1"/>
</dbReference>
<evidence type="ECO:0000313" key="8">
    <source>
        <dbReference type="EMBL" id="KOC94668.1"/>
    </source>
</evidence>
<evidence type="ECO:0000313" key="10">
    <source>
        <dbReference type="Proteomes" id="UP000037088"/>
    </source>
</evidence>
<dbReference type="CDD" id="cd06171">
    <property type="entry name" value="Sigma70_r4"/>
    <property type="match status" value="1"/>
</dbReference>
<keyword evidence="3" id="KW-0731">Sigma factor</keyword>
<evidence type="ECO:0000313" key="7">
    <source>
        <dbReference type="EMBL" id="KOC91363.1"/>
    </source>
</evidence>
<feature type="domain" description="RNA polymerase sigma factor 70 region 4 type 2" evidence="6">
    <location>
        <begin position="129"/>
        <end position="178"/>
    </location>
</feature>
<dbReference type="InterPro" id="IPR007627">
    <property type="entry name" value="RNA_pol_sigma70_r2"/>
</dbReference>
<keyword evidence="10" id="KW-1185">Reference proteome</keyword>
<dbReference type="GO" id="GO:0003677">
    <property type="term" value="F:DNA binding"/>
    <property type="evidence" value="ECO:0007669"/>
    <property type="project" value="InterPro"/>
</dbReference>
<keyword evidence="4" id="KW-0804">Transcription</keyword>
<dbReference type="STRING" id="1560201.NG42_05845"/>
<dbReference type="NCBIfam" id="TIGR02937">
    <property type="entry name" value="sigma70-ECF"/>
    <property type="match status" value="1"/>
</dbReference>
<dbReference type="OrthoDB" id="9797134at2"/>
<dbReference type="InterPro" id="IPR014284">
    <property type="entry name" value="RNA_pol_sigma-70_dom"/>
</dbReference>
<dbReference type="GO" id="GO:0016987">
    <property type="term" value="F:sigma factor activity"/>
    <property type="evidence" value="ECO:0007669"/>
    <property type="project" value="UniProtKB-KW"/>
</dbReference>
<evidence type="ECO:0000259" key="5">
    <source>
        <dbReference type="Pfam" id="PF04542"/>
    </source>
</evidence>
<accession>A0A0L7TGY9</accession>
<evidence type="ECO:0000256" key="4">
    <source>
        <dbReference type="ARBA" id="ARBA00023163"/>
    </source>
</evidence>
<dbReference type="PATRIC" id="fig|1560201.3.peg.1248"/>
<dbReference type="InterPro" id="IPR013325">
    <property type="entry name" value="RNA_pol_sigma_r2"/>
</dbReference>
<evidence type="ECO:0000256" key="1">
    <source>
        <dbReference type="ARBA" id="ARBA00010641"/>
    </source>
</evidence>
<dbReference type="Gene3D" id="1.10.1740.10">
    <property type="match status" value="1"/>
</dbReference>
<gene>
    <name evidence="7" type="ORF">NG42_05845</name>
    <name evidence="8" type="ORF">NG43_04230</name>
</gene>
<dbReference type="PANTHER" id="PTHR43133">
    <property type="entry name" value="RNA POLYMERASE ECF-TYPE SIGMA FACTO"/>
    <property type="match status" value="1"/>
</dbReference>
<dbReference type="SUPFAM" id="SSF88659">
    <property type="entry name" value="Sigma3 and sigma4 domains of RNA polymerase sigma factors"/>
    <property type="match status" value="1"/>
</dbReference>
<protein>
    <submittedName>
        <fullName evidence="8">RNA polymerase sigma factor</fullName>
    </submittedName>
</protein>
<comment type="caution">
    <text evidence="8">The sequence shown here is derived from an EMBL/GenBank/DDBJ whole genome shotgun (WGS) entry which is preliminary data.</text>
</comment>
<dbReference type="PANTHER" id="PTHR43133:SF51">
    <property type="entry name" value="RNA POLYMERASE SIGMA FACTOR"/>
    <property type="match status" value="1"/>
</dbReference>
<evidence type="ECO:0000259" key="6">
    <source>
        <dbReference type="Pfam" id="PF08281"/>
    </source>
</evidence>
<organism evidence="8 9">
    <name type="scientific">Winslowiella iniecta</name>
    <dbReference type="NCBI Taxonomy" id="1560201"/>
    <lineage>
        <taxon>Bacteria</taxon>
        <taxon>Pseudomonadati</taxon>
        <taxon>Pseudomonadota</taxon>
        <taxon>Gammaproteobacteria</taxon>
        <taxon>Enterobacterales</taxon>
        <taxon>Erwiniaceae</taxon>
        <taxon>Winslowiella</taxon>
    </lineage>
</organism>
<keyword evidence="2" id="KW-0805">Transcription regulation</keyword>
<dbReference type="RefSeq" id="WP_052898337.1">
    <property type="nucleotide sequence ID" value="NZ_JRXE01000006.1"/>
</dbReference>
<sequence>MLSTITTTQAESRNPTEFSMNVNWDEVFISHNKKLLNFIRKRIANQEDGEDILQMTCLEVLRNRHKFIGASRPETWVFGIAVNLIRNYYKSQQSRYLLDQLDDDITADLLFDNDPSDITEHRQLLGATLDSIEKLPADIRTMLSMLVEGEGSYQDVAHCLNIPIGTVRSRLSRAREALKVRIYA</sequence>
<dbReference type="Proteomes" id="UP000037088">
    <property type="component" value="Unassembled WGS sequence"/>
</dbReference>
<dbReference type="Pfam" id="PF08281">
    <property type="entry name" value="Sigma70_r4_2"/>
    <property type="match status" value="1"/>
</dbReference>
<dbReference type="Gene3D" id="1.10.10.10">
    <property type="entry name" value="Winged helix-like DNA-binding domain superfamily/Winged helix DNA-binding domain"/>
    <property type="match status" value="1"/>
</dbReference>
<reference evidence="9 10" key="1">
    <citation type="journal article" date="2015" name="Int. J. Syst. Evol. Microbiol.">
        <title>Erwinia iniecta sp. nov., isolated from Russian wheat aphids (Diuraphis noxia).</title>
        <authorList>
            <person name="Campillo T."/>
            <person name="Luna E."/>
            <person name="Portier P."/>
            <person name="Fischer-Le Saux M."/>
            <person name="Lapitan N."/>
            <person name="Tisserat N.A."/>
            <person name="Leach J.E."/>
        </authorList>
    </citation>
    <scope>NUCLEOTIDE SEQUENCE [LARGE SCALE GENOMIC DNA]</scope>
    <source>
        <strain evidence="7 10">B120</strain>
        <strain evidence="8 9">B149</strain>
    </source>
</reference>
<dbReference type="InterPro" id="IPR013324">
    <property type="entry name" value="RNA_pol_sigma_r3/r4-like"/>
</dbReference>
<proteinExistence type="inferred from homology"/>
<evidence type="ECO:0000256" key="2">
    <source>
        <dbReference type="ARBA" id="ARBA00023015"/>
    </source>
</evidence>
<evidence type="ECO:0000313" key="9">
    <source>
        <dbReference type="Proteomes" id="UP000036851"/>
    </source>
</evidence>
<dbReference type="GO" id="GO:0006352">
    <property type="term" value="P:DNA-templated transcription initiation"/>
    <property type="evidence" value="ECO:0007669"/>
    <property type="project" value="InterPro"/>
</dbReference>
<comment type="similarity">
    <text evidence="1">Belongs to the sigma-70 factor family. ECF subfamily.</text>
</comment>
<evidence type="ECO:0000256" key="3">
    <source>
        <dbReference type="ARBA" id="ARBA00023082"/>
    </source>
</evidence>
<dbReference type="InterPro" id="IPR013249">
    <property type="entry name" value="RNA_pol_sigma70_r4_t2"/>
</dbReference>
<dbReference type="AlphaFoldDB" id="A0A0L7TGY9"/>
<dbReference type="EMBL" id="JRXE01000006">
    <property type="protein sequence ID" value="KOC91363.1"/>
    <property type="molecule type" value="Genomic_DNA"/>
</dbReference>